<evidence type="ECO:0000256" key="8">
    <source>
        <dbReference type="SAM" id="MobiDB-lite"/>
    </source>
</evidence>
<protein>
    <recommendedName>
        <fullName evidence="3">ribonuclease H</fullName>
        <ecNumber evidence="3">3.1.26.4</ecNumber>
    </recommendedName>
</protein>
<gene>
    <name evidence="10" type="ORF">QTP70_012347</name>
</gene>
<dbReference type="Pfam" id="PF09004">
    <property type="entry name" value="ALKBH8_N"/>
    <property type="match status" value="1"/>
</dbReference>
<accession>A0AAE0Q3W5</accession>
<organism evidence="10 11">
    <name type="scientific">Hemibagrus guttatus</name>
    <dbReference type="NCBI Taxonomy" id="175788"/>
    <lineage>
        <taxon>Eukaryota</taxon>
        <taxon>Metazoa</taxon>
        <taxon>Chordata</taxon>
        <taxon>Craniata</taxon>
        <taxon>Vertebrata</taxon>
        <taxon>Euteleostomi</taxon>
        <taxon>Actinopterygii</taxon>
        <taxon>Neopterygii</taxon>
        <taxon>Teleostei</taxon>
        <taxon>Ostariophysi</taxon>
        <taxon>Siluriformes</taxon>
        <taxon>Bagridae</taxon>
        <taxon>Hemibagrus</taxon>
    </lineage>
</organism>
<dbReference type="GO" id="GO:0005576">
    <property type="term" value="C:extracellular region"/>
    <property type="evidence" value="ECO:0007669"/>
    <property type="project" value="UniProtKB-SubCell"/>
</dbReference>
<dbReference type="PANTHER" id="PTHR10105">
    <property type="entry name" value="SELENOPROTEIN P"/>
    <property type="match status" value="1"/>
</dbReference>
<dbReference type="AlphaFoldDB" id="A0AAE0Q3W5"/>
<comment type="subcellular location">
    <subcellularLocation>
        <location evidence="1">Secreted</location>
    </subcellularLocation>
</comment>
<evidence type="ECO:0000256" key="7">
    <source>
        <dbReference type="ARBA" id="ARBA00023180"/>
    </source>
</evidence>
<keyword evidence="11" id="KW-1185">Reference proteome</keyword>
<comment type="caution">
    <text evidence="10">The sequence shown here is derived from an EMBL/GenBank/DDBJ whole genome shotgun (WGS) entry which is preliminary data.</text>
</comment>
<dbReference type="Pfam" id="PF04592">
    <property type="entry name" value="SelP_N"/>
    <property type="match status" value="1"/>
</dbReference>
<dbReference type="Proteomes" id="UP001274896">
    <property type="component" value="Unassembled WGS sequence"/>
</dbReference>
<keyword evidence="6" id="KW-0712">Selenocysteine</keyword>
<evidence type="ECO:0000256" key="1">
    <source>
        <dbReference type="ARBA" id="ARBA00004613"/>
    </source>
</evidence>
<dbReference type="GO" id="GO:0001887">
    <property type="term" value="P:selenium compound metabolic process"/>
    <property type="evidence" value="ECO:0007669"/>
    <property type="project" value="TreeGrafter"/>
</dbReference>
<feature type="domain" description="Reverse transcriptase" evidence="9">
    <location>
        <begin position="1"/>
        <end position="188"/>
    </location>
</feature>
<feature type="region of interest" description="Disordered" evidence="8">
    <location>
        <begin position="715"/>
        <end position="763"/>
    </location>
</feature>
<dbReference type="PANTHER" id="PTHR10105:SF4">
    <property type="entry name" value="SELENOPROTEIN P2"/>
    <property type="match status" value="1"/>
</dbReference>
<evidence type="ECO:0000259" key="9">
    <source>
        <dbReference type="PROSITE" id="PS50878"/>
    </source>
</evidence>
<comment type="similarity">
    <text evidence="2">Belongs to the beta type-B retroviral polymerase family. HERV class-II K(HML-2) pol subfamily.</text>
</comment>
<proteinExistence type="inferred from homology"/>
<evidence type="ECO:0000256" key="3">
    <source>
        <dbReference type="ARBA" id="ARBA00012180"/>
    </source>
</evidence>
<dbReference type="EMBL" id="JAUCMX010000022">
    <property type="protein sequence ID" value="KAK3513357.1"/>
    <property type="molecule type" value="Genomic_DNA"/>
</dbReference>
<dbReference type="InterPro" id="IPR037941">
    <property type="entry name" value="SeP"/>
</dbReference>
<evidence type="ECO:0000256" key="2">
    <source>
        <dbReference type="ARBA" id="ARBA00010879"/>
    </source>
</evidence>
<dbReference type="GO" id="GO:0016706">
    <property type="term" value="F:2-oxoglutarate-dependent dioxygenase activity"/>
    <property type="evidence" value="ECO:0007669"/>
    <property type="project" value="InterPro"/>
</dbReference>
<dbReference type="InterPro" id="IPR000477">
    <property type="entry name" value="RT_dom"/>
</dbReference>
<name>A0AAE0Q3W5_9TELE</name>
<dbReference type="InterPro" id="IPR007671">
    <property type="entry name" value="Selenoprotein-P_N"/>
</dbReference>
<dbReference type="GO" id="GO:0008430">
    <property type="term" value="F:selenium binding"/>
    <property type="evidence" value="ECO:0007669"/>
    <property type="project" value="InterPro"/>
</dbReference>
<evidence type="ECO:0000256" key="4">
    <source>
        <dbReference type="ARBA" id="ARBA00022525"/>
    </source>
</evidence>
<dbReference type="Pfam" id="PF00078">
    <property type="entry name" value="RVT_1"/>
    <property type="match status" value="1"/>
</dbReference>
<evidence type="ECO:0000256" key="6">
    <source>
        <dbReference type="ARBA" id="ARBA00022933"/>
    </source>
</evidence>
<keyword evidence="4" id="KW-0964">Secreted</keyword>
<sequence>MKLWERVVEARLRKYRDGQRELHCVFVDLEKAYDRVPREELWYCMRKAGVAEKYVRVVQDMYERSRTVVRCAVGQTEEFKVEVGLHQGSALSPFLFAIVMDQLSEEVRQESPWTMMFADDIVICSESREQVEENLERWRFALERRGMKVSRSKTEYMCVNEREGSGTVRLQGEEVKKVQEFKYLGSTVQSNGECGKEDHFEESQFEEIARSPTGGRKLKPNAVPTLFNVPNPPSPIAQHTHSTLPLKPEPAEKDLKFGDHGYARRQTRAEFEEDELQRAEEERPCSLCQHYKSQLEQQQQHTARLQREKSDYTVSGRSDSQSGERVEEMKKRLHRLSRMEKGLQMFLFEDQIRALTLTKRSRRAVWSHDTVLTARKIRCAVGVKGYEFLRELGYPLPSYRTLCNRLEPKMMMSASMQEDLAELGLGIITACDSPDENATTDADCSDLRTLIGQKGRRQGIRAHILPKGRDSHVSHASAFSSMLGLTPGPALGFSVISGETQQPVDHLMGVLRDKLARGNLTSVAFLIVNEQDALSRVMYWELKRRAEGIPVYQQSPLQEDVWDKLQGDKDDFLVYDRCGNLTFHIVLPYSFLHFPYIEAAIRATYFQNICNCTLRNLGSENWGSYDTAPLEQGGLRDLLNCPTVELGGAGASTPILQKTAQCLNHLQLRVPHLGNSQRWLRNHLLDHGIAPARWSVLAYSSFQNQALTLTFPARWSQSGHRKPRATPNSAWVSKNSQFRHTEGGSAAESTGSAKHNNKPENTRTIQMNPEKRSQANLYAMIRYQYIQNIYTNGCTSGHQSVKLLKFADDTTLISDGDESAYRGTTITQELQWEQNIRSLTKKAQQRMYFLRQLKKFLLPAKMLVNFYTAIIEPILTSSITVWFTAATARDKAKVQHVIHSAEKVIGCSLPYLQELYVSRSRRRAAKIAADPSHPGNELFRSLPSGKRLRSIRTRTSRHKNSF</sequence>
<dbReference type="EC" id="3.1.26.4" evidence="3"/>
<dbReference type="Gene3D" id="3.30.70.270">
    <property type="match status" value="1"/>
</dbReference>
<feature type="compositionally biased region" description="Polar residues" evidence="8">
    <location>
        <begin position="726"/>
        <end position="738"/>
    </location>
</feature>
<evidence type="ECO:0000256" key="5">
    <source>
        <dbReference type="ARBA" id="ARBA00022729"/>
    </source>
</evidence>
<dbReference type="GO" id="GO:0004523">
    <property type="term" value="F:RNA-DNA hybrid ribonuclease activity"/>
    <property type="evidence" value="ECO:0007669"/>
    <property type="project" value="UniProtKB-EC"/>
</dbReference>
<evidence type="ECO:0000313" key="10">
    <source>
        <dbReference type="EMBL" id="KAK3513357.1"/>
    </source>
</evidence>
<keyword evidence="7" id="KW-0325">Glycoprotein</keyword>
<dbReference type="InterPro" id="IPR043502">
    <property type="entry name" value="DNA/RNA_pol_sf"/>
</dbReference>
<dbReference type="SUPFAM" id="SSF56672">
    <property type="entry name" value="DNA/RNA polymerases"/>
    <property type="match status" value="1"/>
</dbReference>
<dbReference type="PROSITE" id="PS50878">
    <property type="entry name" value="RT_POL"/>
    <property type="match status" value="1"/>
</dbReference>
<reference evidence="10" key="1">
    <citation type="submission" date="2023-06" db="EMBL/GenBank/DDBJ databases">
        <title>Male Hemibagrus guttatus genome.</title>
        <authorList>
            <person name="Bian C."/>
        </authorList>
    </citation>
    <scope>NUCLEOTIDE SEQUENCE</scope>
    <source>
        <strain evidence="10">Male_cb2023</strain>
        <tissue evidence="10">Muscle</tissue>
    </source>
</reference>
<keyword evidence="5" id="KW-0732">Signal</keyword>
<dbReference type="GO" id="GO:0008168">
    <property type="term" value="F:methyltransferase activity"/>
    <property type="evidence" value="ECO:0007669"/>
    <property type="project" value="InterPro"/>
</dbReference>
<dbReference type="CDD" id="cd01650">
    <property type="entry name" value="RT_nLTR_like"/>
    <property type="match status" value="1"/>
</dbReference>
<evidence type="ECO:0000313" key="11">
    <source>
        <dbReference type="Proteomes" id="UP001274896"/>
    </source>
</evidence>
<dbReference type="InterPro" id="IPR015095">
    <property type="entry name" value="AlkB_hom8_N"/>
</dbReference>
<feature type="region of interest" description="Disordered" evidence="8">
    <location>
        <begin position="298"/>
        <end position="329"/>
    </location>
</feature>
<dbReference type="InterPro" id="IPR043128">
    <property type="entry name" value="Rev_trsase/Diguanyl_cyclase"/>
</dbReference>
<feature type="compositionally biased region" description="Polar residues" evidence="8">
    <location>
        <begin position="312"/>
        <end position="321"/>
    </location>
</feature>